<evidence type="ECO:0000313" key="9">
    <source>
        <dbReference type="EMBL" id="CAI1869312.1"/>
    </source>
</evidence>
<keyword evidence="10" id="KW-1185">Reference proteome</keyword>
<evidence type="ECO:0000256" key="2">
    <source>
        <dbReference type="ARBA" id="ARBA00009782"/>
    </source>
</evidence>
<evidence type="ECO:0000313" key="10">
    <source>
        <dbReference type="Proteomes" id="UP001152964"/>
    </source>
</evidence>
<feature type="region of interest" description="Disordered" evidence="8">
    <location>
        <begin position="47"/>
        <end position="75"/>
    </location>
</feature>
<evidence type="ECO:0000256" key="6">
    <source>
        <dbReference type="ARBA" id="ARBA00023128"/>
    </source>
</evidence>
<dbReference type="Proteomes" id="UP001152964">
    <property type="component" value="Chromosome 3"/>
</dbReference>
<keyword evidence="3" id="KW-0812">Transmembrane</keyword>
<comment type="similarity">
    <text evidence="2">Belongs to the MGR1 family.</text>
</comment>
<keyword evidence="4" id="KW-0999">Mitochondrion inner membrane</keyword>
<feature type="compositionally biased region" description="Low complexity" evidence="8">
    <location>
        <begin position="429"/>
        <end position="444"/>
    </location>
</feature>
<evidence type="ECO:0000256" key="5">
    <source>
        <dbReference type="ARBA" id="ARBA00022989"/>
    </source>
</evidence>
<evidence type="ECO:0000256" key="3">
    <source>
        <dbReference type="ARBA" id="ARBA00022692"/>
    </source>
</evidence>
<keyword evidence="7" id="KW-0472">Membrane</keyword>
<dbReference type="InterPro" id="IPR013911">
    <property type="entry name" value="i-AAA_Mgr1"/>
</dbReference>
<gene>
    <name evidence="9" type="primary">U6500C00310</name>
    <name evidence="9" type="ORF">SEUBUCD650_0C00310</name>
</gene>
<reference evidence="9" key="1">
    <citation type="submission" date="2022-08" db="EMBL/GenBank/DDBJ databases">
        <authorList>
            <person name="Byrne P K."/>
        </authorList>
    </citation>
    <scope>NUCLEOTIDE SEQUENCE</scope>
    <source>
        <strain evidence="9">UCD650</strain>
    </source>
</reference>
<dbReference type="EMBL" id="OX291493">
    <property type="protein sequence ID" value="CAI1869312.1"/>
    <property type="molecule type" value="Genomic_DNA"/>
</dbReference>
<organism evidence="9 10">
    <name type="scientific">Saccharomyces eubayanus</name>
    <name type="common">Yeast</name>
    <dbReference type="NCBI Taxonomy" id="1080349"/>
    <lineage>
        <taxon>Eukaryota</taxon>
        <taxon>Fungi</taxon>
        <taxon>Dikarya</taxon>
        <taxon>Ascomycota</taxon>
        <taxon>Saccharomycotina</taxon>
        <taxon>Saccharomycetes</taxon>
        <taxon>Saccharomycetales</taxon>
        <taxon>Saccharomycetaceae</taxon>
        <taxon>Saccharomyces</taxon>
    </lineage>
</organism>
<evidence type="ECO:0000256" key="1">
    <source>
        <dbReference type="ARBA" id="ARBA00004448"/>
    </source>
</evidence>
<evidence type="ECO:0008006" key="11">
    <source>
        <dbReference type="Google" id="ProtNLM"/>
    </source>
</evidence>
<feature type="compositionally biased region" description="Basic and acidic residues" evidence="8">
    <location>
        <begin position="61"/>
        <end position="75"/>
    </location>
</feature>
<evidence type="ECO:0000256" key="4">
    <source>
        <dbReference type="ARBA" id="ARBA00022792"/>
    </source>
</evidence>
<accession>A0ABN8VM22</accession>
<sequence>MQHHTTRSGPKNGKIDHVRSIILTANWPHFNSRTLARNLPSSATTEMAVYTPPSDTNSNPDHPHSQEEHDKDDNDIKKFYLRPSLGLKLWGPLVPAPDNLSGLYTLVAVQSAVGIFALWRLKRLYRLPPLRRTATHTKSELAFGELPSEMIVKGKTTIRKDIADFPTLNRFSTTHGDIVLAPPPIIPRQTRFITFRKLVWGLFGSLLLSQSLLELTRLNFLKYDPWCDEMKSVRDKKFFNNIVKYYHEGIDPTKIKVKDAMNGTPLSTNIPEVKQSVALARAQVEAQNPIIRWFGPLEYKPMSFNEYLNRMEFHLDMFEFFQNKRNIRENSIELINSISQSSAGLEDLSECKKLHLQNVEKRLHFLASSKDATPAPEKRRTNTMLSRGVVLPHDTNAPQDIDLDTIRSLYDPWMTLALETSLSIKFIPTTMPSHTKTPTTTDSPGPGPTPKAITNEKTH</sequence>
<dbReference type="Pfam" id="PF08602">
    <property type="entry name" value="Mgr1"/>
    <property type="match status" value="1"/>
</dbReference>
<keyword evidence="5" id="KW-1133">Transmembrane helix</keyword>
<feature type="region of interest" description="Disordered" evidence="8">
    <location>
        <begin position="429"/>
        <end position="459"/>
    </location>
</feature>
<evidence type="ECO:0000256" key="8">
    <source>
        <dbReference type="SAM" id="MobiDB-lite"/>
    </source>
</evidence>
<proteinExistence type="inferred from homology"/>
<keyword evidence="6" id="KW-0496">Mitochondrion</keyword>
<comment type="subcellular location">
    <subcellularLocation>
        <location evidence="1">Mitochondrion inner membrane</location>
        <topology evidence="1">Multi-pass membrane protein</topology>
    </subcellularLocation>
</comment>
<protein>
    <recommendedName>
        <fullName evidence="11">MGR1-like protein</fullName>
    </recommendedName>
</protein>
<evidence type="ECO:0000256" key="7">
    <source>
        <dbReference type="ARBA" id="ARBA00023136"/>
    </source>
</evidence>
<name>A0ABN8VM22_SACEU</name>